<dbReference type="GO" id="GO:0008168">
    <property type="term" value="F:methyltransferase activity"/>
    <property type="evidence" value="ECO:0007669"/>
    <property type="project" value="UniProtKB-KW"/>
</dbReference>
<evidence type="ECO:0000313" key="5">
    <source>
        <dbReference type="Proteomes" id="UP000709336"/>
    </source>
</evidence>
<dbReference type="Pfam" id="PF13649">
    <property type="entry name" value="Methyltransf_25"/>
    <property type="match status" value="1"/>
</dbReference>
<evidence type="ECO:0000256" key="1">
    <source>
        <dbReference type="ARBA" id="ARBA00022603"/>
    </source>
</evidence>
<dbReference type="CDD" id="cd02440">
    <property type="entry name" value="AdoMet_MTases"/>
    <property type="match status" value="1"/>
</dbReference>
<organism evidence="4 5">
    <name type="scientific">Alteromonas ponticola</name>
    <dbReference type="NCBI Taxonomy" id="2720613"/>
    <lineage>
        <taxon>Bacteria</taxon>
        <taxon>Pseudomonadati</taxon>
        <taxon>Pseudomonadota</taxon>
        <taxon>Gammaproteobacteria</taxon>
        <taxon>Alteromonadales</taxon>
        <taxon>Alteromonadaceae</taxon>
        <taxon>Alteromonas/Salinimonas group</taxon>
        <taxon>Alteromonas</taxon>
    </lineage>
</organism>
<proteinExistence type="predicted"/>
<name>A0ABX1R3I9_9ALTE</name>
<dbReference type="Gene3D" id="3.40.50.150">
    <property type="entry name" value="Vaccinia Virus protein VP39"/>
    <property type="match status" value="1"/>
</dbReference>
<dbReference type="RefSeq" id="WP_169211219.1">
    <property type="nucleotide sequence ID" value="NZ_JAATNW010000006.1"/>
</dbReference>
<dbReference type="InterPro" id="IPR029063">
    <property type="entry name" value="SAM-dependent_MTases_sf"/>
</dbReference>
<dbReference type="EMBL" id="JAATNW010000006">
    <property type="protein sequence ID" value="NMH60654.1"/>
    <property type="molecule type" value="Genomic_DNA"/>
</dbReference>
<evidence type="ECO:0000256" key="2">
    <source>
        <dbReference type="ARBA" id="ARBA00022679"/>
    </source>
</evidence>
<protein>
    <submittedName>
        <fullName evidence="4">Methyltransferase domain-containing protein</fullName>
    </submittedName>
</protein>
<feature type="domain" description="Methyltransferase" evidence="3">
    <location>
        <begin position="47"/>
        <end position="138"/>
    </location>
</feature>
<comment type="caution">
    <text evidence="4">The sequence shown here is derived from an EMBL/GenBank/DDBJ whole genome shotgun (WGS) entry which is preliminary data.</text>
</comment>
<evidence type="ECO:0000313" key="4">
    <source>
        <dbReference type="EMBL" id="NMH60654.1"/>
    </source>
</evidence>
<dbReference type="InterPro" id="IPR041698">
    <property type="entry name" value="Methyltransf_25"/>
</dbReference>
<sequence length="200" mass="22567">MDKPNRNIQFYNDNAETLFKQYQSIDFDSAHASWLQVVDFASMHTALDVGAGSGRDALALHQKGLQVTAVEPANELRRKGLAITGNNVKWIRDEMPSLNKISGVLYDLILVSALWMHLNTAQQLQSMKRLYSLLSDNGVLIITLRYGTFDDNRIGFNVDKDRLIDEANSLGLSVLHQNSEMDRLNRSDVSWETVVLTRSL</sequence>
<dbReference type="GO" id="GO:0032259">
    <property type="term" value="P:methylation"/>
    <property type="evidence" value="ECO:0007669"/>
    <property type="project" value="UniProtKB-KW"/>
</dbReference>
<evidence type="ECO:0000259" key="3">
    <source>
        <dbReference type="Pfam" id="PF13649"/>
    </source>
</evidence>
<gene>
    <name evidence="4" type="ORF">HCJ96_11520</name>
</gene>
<dbReference type="PANTHER" id="PTHR43861">
    <property type="entry name" value="TRANS-ACONITATE 2-METHYLTRANSFERASE-RELATED"/>
    <property type="match status" value="1"/>
</dbReference>
<keyword evidence="1 4" id="KW-0489">Methyltransferase</keyword>
<dbReference type="SUPFAM" id="SSF53335">
    <property type="entry name" value="S-adenosyl-L-methionine-dependent methyltransferases"/>
    <property type="match status" value="1"/>
</dbReference>
<keyword evidence="2" id="KW-0808">Transferase</keyword>
<dbReference type="PANTHER" id="PTHR43861:SF1">
    <property type="entry name" value="TRANS-ACONITATE 2-METHYLTRANSFERASE"/>
    <property type="match status" value="1"/>
</dbReference>
<keyword evidence="5" id="KW-1185">Reference proteome</keyword>
<dbReference type="Proteomes" id="UP000709336">
    <property type="component" value="Unassembled WGS sequence"/>
</dbReference>
<accession>A0ABX1R3I9</accession>
<reference evidence="4 5" key="1">
    <citation type="submission" date="2020-03" db="EMBL/GenBank/DDBJ databases">
        <title>Alteromonas ponticola sp. nov., isolated from seawater.</title>
        <authorList>
            <person name="Yoon J.-H."/>
            <person name="Kim Y.-O."/>
        </authorList>
    </citation>
    <scope>NUCLEOTIDE SEQUENCE [LARGE SCALE GENOMIC DNA]</scope>
    <source>
        <strain evidence="4 5">MYP5</strain>
    </source>
</reference>